<name>A0ABN7WXH9_GIGMA</name>
<evidence type="ECO:0000313" key="2">
    <source>
        <dbReference type="Proteomes" id="UP000789901"/>
    </source>
</evidence>
<feature type="non-terminal residue" evidence="1">
    <location>
        <position position="1"/>
    </location>
</feature>
<evidence type="ECO:0000313" key="1">
    <source>
        <dbReference type="EMBL" id="CAG8843131.1"/>
    </source>
</evidence>
<gene>
    <name evidence="1" type="ORF">GMARGA_LOCUS36374</name>
</gene>
<proteinExistence type="predicted"/>
<organism evidence="1 2">
    <name type="scientific">Gigaspora margarita</name>
    <dbReference type="NCBI Taxonomy" id="4874"/>
    <lineage>
        <taxon>Eukaryota</taxon>
        <taxon>Fungi</taxon>
        <taxon>Fungi incertae sedis</taxon>
        <taxon>Mucoromycota</taxon>
        <taxon>Glomeromycotina</taxon>
        <taxon>Glomeromycetes</taxon>
        <taxon>Diversisporales</taxon>
        <taxon>Gigasporaceae</taxon>
        <taxon>Gigaspora</taxon>
    </lineage>
</organism>
<accession>A0ABN7WXH9</accession>
<comment type="caution">
    <text evidence="1">The sequence shown here is derived from an EMBL/GenBank/DDBJ whole genome shotgun (WGS) entry which is preliminary data.</text>
</comment>
<protein>
    <submittedName>
        <fullName evidence="1">13885_t:CDS:1</fullName>
    </submittedName>
</protein>
<sequence length="83" mass="9632">VEHRRGAQRQAYAQCRENENTEEVEHRCGAQRQAHAQCCADKTTHIDNYNTTVVILHNLERINVECPECKTMHWIEEKVAGTK</sequence>
<reference evidence="1 2" key="1">
    <citation type="submission" date="2021-06" db="EMBL/GenBank/DDBJ databases">
        <authorList>
            <person name="Kallberg Y."/>
            <person name="Tangrot J."/>
            <person name="Rosling A."/>
        </authorList>
    </citation>
    <scope>NUCLEOTIDE SEQUENCE [LARGE SCALE GENOMIC DNA]</scope>
    <source>
        <strain evidence="1 2">120-4 pot B 10/14</strain>
    </source>
</reference>
<keyword evidence="2" id="KW-1185">Reference proteome</keyword>
<dbReference type="EMBL" id="CAJVQB010071346">
    <property type="protein sequence ID" value="CAG8843131.1"/>
    <property type="molecule type" value="Genomic_DNA"/>
</dbReference>
<dbReference type="Proteomes" id="UP000789901">
    <property type="component" value="Unassembled WGS sequence"/>
</dbReference>